<proteinExistence type="predicted"/>
<dbReference type="STRING" id="887144.BJF91_07025"/>
<feature type="domain" description="N-acetyltransferase" evidence="3">
    <location>
        <begin position="12"/>
        <end position="165"/>
    </location>
</feature>
<dbReference type="Gene3D" id="3.40.630.30">
    <property type="match status" value="1"/>
</dbReference>
<keyword evidence="6" id="KW-1185">Reference proteome</keyword>
<dbReference type="InterPro" id="IPR000182">
    <property type="entry name" value="GNAT_dom"/>
</dbReference>
<evidence type="ECO:0000313" key="4">
    <source>
        <dbReference type="EMBL" id="MBB4009482.1"/>
    </source>
</evidence>
<dbReference type="RefSeq" id="WP_075613679.1">
    <property type="nucleotide sequence ID" value="NZ_JACIED010000005.1"/>
</dbReference>
<protein>
    <submittedName>
        <fullName evidence="4">Ribosomal-protein-alanine N-acetyltransferase</fullName>
        <ecNumber evidence="4">2.3.1.267</ecNumber>
    </submittedName>
    <submittedName>
        <fullName evidence="5">Ribosomal-protein-alanine acetyltransferase</fullName>
    </submittedName>
</protein>
<evidence type="ECO:0000256" key="2">
    <source>
        <dbReference type="ARBA" id="ARBA00023315"/>
    </source>
</evidence>
<evidence type="ECO:0000256" key="1">
    <source>
        <dbReference type="ARBA" id="ARBA00022679"/>
    </source>
</evidence>
<evidence type="ECO:0000313" key="5">
    <source>
        <dbReference type="EMBL" id="OLP50977.1"/>
    </source>
</evidence>
<evidence type="ECO:0000259" key="3">
    <source>
        <dbReference type="PROSITE" id="PS51186"/>
    </source>
</evidence>
<dbReference type="OrthoDB" id="9804026at2"/>
<dbReference type="GO" id="GO:0008999">
    <property type="term" value="F:protein-N-terminal-alanine acetyltransferase activity"/>
    <property type="evidence" value="ECO:0007669"/>
    <property type="project" value="UniProtKB-EC"/>
</dbReference>
<keyword evidence="2 4" id="KW-0012">Acyltransferase</keyword>
<gene>
    <name evidence="5" type="ORF">BJF91_07025</name>
    <name evidence="4" type="ORF">GGQ71_003770</name>
</gene>
<reference evidence="5 6" key="1">
    <citation type="submission" date="2016-09" db="EMBL/GenBank/DDBJ databases">
        <title>Rhizobium oryziradicis sp. nov., isolated from the root of rice.</title>
        <authorList>
            <person name="Zhao J."/>
            <person name="Zhang X."/>
        </authorList>
    </citation>
    <scope>NUCLEOTIDE SEQUENCE [LARGE SCALE GENOMIC DNA]</scope>
    <source>
        <strain evidence="5 6">14971</strain>
    </source>
</reference>
<dbReference type="InterPro" id="IPR016181">
    <property type="entry name" value="Acyl_CoA_acyltransferase"/>
</dbReference>
<dbReference type="Proteomes" id="UP000185598">
    <property type="component" value="Unassembled WGS sequence"/>
</dbReference>
<dbReference type="Proteomes" id="UP000544107">
    <property type="component" value="Unassembled WGS sequence"/>
</dbReference>
<evidence type="ECO:0000313" key="6">
    <source>
        <dbReference type="Proteomes" id="UP000185598"/>
    </source>
</evidence>
<sequence>MLEAIFARKAEFEVVAMGLDDCHDVSDLHGQRFSRPWNDGEFESLLLQPNSFGFVIRQTNTLMFKPQLSGFVLAREVAGEAEILTIAVHEKSARNGLGWRLMQAAMRESRVRGGEIMFLEVDDGNHSAINLYRKLGFETVGERPAYYADTNGRRSAALVMRRDLR</sequence>
<reference evidence="4 7" key="2">
    <citation type="submission" date="2020-08" db="EMBL/GenBank/DDBJ databases">
        <title>Genomic Encyclopedia of Type Strains, Phase IV (KMG-IV): sequencing the most valuable type-strain genomes for metagenomic binning, comparative biology and taxonomic classification.</title>
        <authorList>
            <person name="Goeker M."/>
        </authorList>
    </citation>
    <scope>NUCLEOTIDE SEQUENCE [LARGE SCALE GENOMIC DNA]</scope>
    <source>
        <strain evidence="4 7">DSM 100021</strain>
    </source>
</reference>
<dbReference type="EMBL" id="JACIED010000005">
    <property type="protein sequence ID" value="MBB4009482.1"/>
    <property type="molecule type" value="Genomic_DNA"/>
</dbReference>
<dbReference type="Pfam" id="PF00583">
    <property type="entry name" value="Acetyltransf_1"/>
    <property type="match status" value="1"/>
</dbReference>
<comment type="caution">
    <text evidence="5">The sequence shown here is derived from an EMBL/GenBank/DDBJ whole genome shotgun (WGS) entry which is preliminary data.</text>
</comment>
<dbReference type="EC" id="2.3.1.267" evidence="4"/>
<dbReference type="PANTHER" id="PTHR43420">
    <property type="entry name" value="ACETYLTRANSFERASE"/>
    <property type="match status" value="1"/>
</dbReference>
<dbReference type="SUPFAM" id="SSF55729">
    <property type="entry name" value="Acyl-CoA N-acyltransferases (Nat)"/>
    <property type="match status" value="1"/>
</dbReference>
<dbReference type="PANTHER" id="PTHR43420:SF12">
    <property type="entry name" value="N-ACETYLTRANSFERASE DOMAIN-CONTAINING PROTEIN"/>
    <property type="match status" value="1"/>
</dbReference>
<dbReference type="InterPro" id="IPR050680">
    <property type="entry name" value="YpeA/RimI_acetyltransf"/>
</dbReference>
<organism evidence="5 6">
    <name type="scientific">Allorhizobium taibaishanense</name>
    <dbReference type="NCBI Taxonomy" id="887144"/>
    <lineage>
        <taxon>Bacteria</taxon>
        <taxon>Pseudomonadati</taxon>
        <taxon>Pseudomonadota</taxon>
        <taxon>Alphaproteobacteria</taxon>
        <taxon>Hyphomicrobiales</taxon>
        <taxon>Rhizobiaceae</taxon>
        <taxon>Rhizobium/Agrobacterium group</taxon>
        <taxon>Allorhizobium</taxon>
    </lineage>
</organism>
<accession>A0A1Q9A8U2</accession>
<evidence type="ECO:0000313" key="7">
    <source>
        <dbReference type="Proteomes" id="UP000544107"/>
    </source>
</evidence>
<dbReference type="EMBL" id="MKIN01000020">
    <property type="protein sequence ID" value="OLP50977.1"/>
    <property type="molecule type" value="Genomic_DNA"/>
</dbReference>
<dbReference type="CDD" id="cd04301">
    <property type="entry name" value="NAT_SF"/>
    <property type="match status" value="1"/>
</dbReference>
<dbReference type="PROSITE" id="PS51186">
    <property type="entry name" value="GNAT"/>
    <property type="match status" value="1"/>
</dbReference>
<dbReference type="AlphaFoldDB" id="A0A1Q9A8U2"/>
<name>A0A1Q9A8U2_9HYPH</name>
<keyword evidence="1 5" id="KW-0808">Transferase</keyword>